<keyword evidence="1" id="KW-0732">Signal</keyword>
<name>A0ABX0NMP9_9BURK</name>
<accession>A0ABX0NMP9</accession>
<evidence type="ECO:0000259" key="2">
    <source>
        <dbReference type="Pfam" id="PF07589"/>
    </source>
</evidence>
<protein>
    <submittedName>
        <fullName evidence="3">PEP-CTERM sorting domain-containing protein</fullName>
    </submittedName>
</protein>
<sequence>MGPMNLFTLQMGAVALAFASASAVAAPTVIEAKTFTFSNPDSNVADVLVSDTGGAATIRFSDFADSMAVMSSDADGNGYSGDVSFAARSGYLITGYSFSATFVGTLDAAVPPGGLAGAGSASNRGSVSLFASGDNTWSGNSNRQVNLLNGNDAFVFSSGNTMLKEMTMSLNGSMTVFAMPATWTTPDGVLRSQDSFAGLTLLNPTLTVYTSAVPEPETYAMLALGLAVIGLTRRTRRRLQDGAASV</sequence>
<keyword evidence="4" id="KW-1185">Reference proteome</keyword>
<proteinExistence type="predicted"/>
<evidence type="ECO:0000313" key="4">
    <source>
        <dbReference type="Proteomes" id="UP000609726"/>
    </source>
</evidence>
<organism evidence="3 4">
    <name type="scientific">Massilia mucilaginosa</name>
    <dbReference type="NCBI Taxonomy" id="2609282"/>
    <lineage>
        <taxon>Bacteria</taxon>
        <taxon>Pseudomonadati</taxon>
        <taxon>Pseudomonadota</taxon>
        <taxon>Betaproteobacteria</taxon>
        <taxon>Burkholderiales</taxon>
        <taxon>Oxalobacteraceae</taxon>
        <taxon>Telluria group</taxon>
        <taxon>Massilia</taxon>
    </lineage>
</organism>
<dbReference type="Pfam" id="PF07589">
    <property type="entry name" value="PEP-CTERM"/>
    <property type="match status" value="1"/>
</dbReference>
<dbReference type="InterPro" id="IPR013424">
    <property type="entry name" value="Ice-binding_C"/>
</dbReference>
<evidence type="ECO:0000313" key="3">
    <source>
        <dbReference type="EMBL" id="NHZ88080.1"/>
    </source>
</evidence>
<evidence type="ECO:0000256" key="1">
    <source>
        <dbReference type="SAM" id="SignalP"/>
    </source>
</evidence>
<comment type="caution">
    <text evidence="3">The sequence shown here is derived from an EMBL/GenBank/DDBJ whole genome shotgun (WGS) entry which is preliminary data.</text>
</comment>
<dbReference type="EMBL" id="WHJH01000002">
    <property type="protein sequence ID" value="NHZ88080.1"/>
    <property type="molecule type" value="Genomic_DNA"/>
</dbReference>
<dbReference type="Proteomes" id="UP000609726">
    <property type="component" value="Unassembled WGS sequence"/>
</dbReference>
<gene>
    <name evidence="3" type="ORF">F2P45_03380</name>
</gene>
<feature type="domain" description="Ice-binding protein C-terminal" evidence="2">
    <location>
        <begin position="212"/>
        <end position="237"/>
    </location>
</feature>
<feature type="chain" id="PRO_5046993468" evidence="1">
    <location>
        <begin position="26"/>
        <end position="246"/>
    </location>
</feature>
<feature type="signal peptide" evidence="1">
    <location>
        <begin position="1"/>
        <end position="25"/>
    </location>
</feature>
<dbReference type="NCBIfam" id="TIGR02595">
    <property type="entry name" value="PEP_CTERM"/>
    <property type="match status" value="1"/>
</dbReference>
<reference evidence="3 4" key="1">
    <citation type="submission" date="2019-10" db="EMBL/GenBank/DDBJ databases">
        <title>Taxonomy of Antarctic Massilia spp.: description of Massilia rubra sp. nov., Massilia aquatica sp. nov., Massilia mucilaginosa sp. nov., Massilia frigida sp. nov. isolated from streams, lakes and regoliths.</title>
        <authorList>
            <person name="Holochova P."/>
            <person name="Sedlacek I."/>
            <person name="Kralova S."/>
            <person name="Maslanova I."/>
            <person name="Busse H.-J."/>
            <person name="Stankova E."/>
            <person name="Vrbovska V."/>
            <person name="Kovarovic V."/>
            <person name="Bartak M."/>
            <person name="Svec P."/>
            <person name="Pantucek R."/>
        </authorList>
    </citation>
    <scope>NUCLEOTIDE SEQUENCE [LARGE SCALE GENOMIC DNA]</scope>
    <source>
        <strain evidence="3 4">CCM 8733</strain>
    </source>
</reference>